<dbReference type="EMBL" id="JARKIF010000009">
    <property type="protein sequence ID" value="KAJ7631239.1"/>
    <property type="molecule type" value="Genomic_DNA"/>
</dbReference>
<dbReference type="SUPFAM" id="SSF51556">
    <property type="entry name" value="Metallo-dependent hydrolases"/>
    <property type="match status" value="1"/>
</dbReference>
<proteinExistence type="predicted"/>
<protein>
    <submittedName>
        <fullName evidence="1">TatD DNase family Scn1</fullName>
    </submittedName>
</protein>
<dbReference type="InterPro" id="IPR053044">
    <property type="entry name" value="Metallo-hydrolase/TatD-type"/>
</dbReference>
<evidence type="ECO:0000313" key="1">
    <source>
        <dbReference type="EMBL" id="KAJ7631239.1"/>
    </source>
</evidence>
<sequence length="346" mass="38680">MASAATPASVLPRLTDAATRPPAIVLRHLTDAHCHPTETPFSAESMEQLDITVCAMSTHQNDQSLVRDLALRYPTKIVPCFGYHPWFTHRISLTAAPSKDEHYRDLLIGRGIEPSAETASAFEELLPRLPEPITLAQVLSDVRHNLGEFPTAMLGEVGLDKPVRVAFDHTEWPPKLSPFTIPLDHQLEILEAQIDLAVELGRNISLHSVKCPQVTVDLLARMQLKHGEKFQDIRVDVHSCSLNPQVWAILQKRHSNVFISLSTTINGRSNNLRALIAAVAPNRLLIESDYYDIALCTEQCVEILNLVASVKGWTIEEEWSEEAPPEADWGAVRRLEANWNLFKHGK</sequence>
<evidence type="ECO:0000313" key="2">
    <source>
        <dbReference type="Proteomes" id="UP001221142"/>
    </source>
</evidence>
<dbReference type="Pfam" id="PF01026">
    <property type="entry name" value="TatD_DNase"/>
    <property type="match status" value="1"/>
</dbReference>
<accession>A0AAD7FLL4</accession>
<dbReference type="InterPro" id="IPR032466">
    <property type="entry name" value="Metal_Hydrolase"/>
</dbReference>
<dbReference type="Gene3D" id="3.20.20.140">
    <property type="entry name" value="Metal-dependent hydrolases"/>
    <property type="match status" value="1"/>
</dbReference>
<dbReference type="GO" id="GO:0016788">
    <property type="term" value="F:hydrolase activity, acting on ester bonds"/>
    <property type="evidence" value="ECO:0007669"/>
    <property type="project" value="InterPro"/>
</dbReference>
<keyword evidence="2" id="KW-1185">Reference proteome</keyword>
<comment type="caution">
    <text evidence="1">The sequence shown here is derived from an EMBL/GenBank/DDBJ whole genome shotgun (WGS) entry which is preliminary data.</text>
</comment>
<name>A0AAD7FLL4_9AGAR</name>
<organism evidence="1 2">
    <name type="scientific">Roridomyces roridus</name>
    <dbReference type="NCBI Taxonomy" id="1738132"/>
    <lineage>
        <taxon>Eukaryota</taxon>
        <taxon>Fungi</taxon>
        <taxon>Dikarya</taxon>
        <taxon>Basidiomycota</taxon>
        <taxon>Agaricomycotina</taxon>
        <taxon>Agaricomycetes</taxon>
        <taxon>Agaricomycetidae</taxon>
        <taxon>Agaricales</taxon>
        <taxon>Marasmiineae</taxon>
        <taxon>Mycenaceae</taxon>
        <taxon>Roridomyces</taxon>
    </lineage>
</organism>
<reference evidence="1" key="1">
    <citation type="submission" date="2023-03" db="EMBL/GenBank/DDBJ databases">
        <title>Massive genome expansion in bonnet fungi (Mycena s.s.) driven by repeated elements and novel gene families across ecological guilds.</title>
        <authorList>
            <consortium name="Lawrence Berkeley National Laboratory"/>
            <person name="Harder C.B."/>
            <person name="Miyauchi S."/>
            <person name="Viragh M."/>
            <person name="Kuo A."/>
            <person name="Thoen E."/>
            <person name="Andreopoulos B."/>
            <person name="Lu D."/>
            <person name="Skrede I."/>
            <person name="Drula E."/>
            <person name="Henrissat B."/>
            <person name="Morin E."/>
            <person name="Kohler A."/>
            <person name="Barry K."/>
            <person name="LaButti K."/>
            <person name="Morin E."/>
            <person name="Salamov A."/>
            <person name="Lipzen A."/>
            <person name="Mereny Z."/>
            <person name="Hegedus B."/>
            <person name="Baldrian P."/>
            <person name="Stursova M."/>
            <person name="Weitz H."/>
            <person name="Taylor A."/>
            <person name="Grigoriev I.V."/>
            <person name="Nagy L.G."/>
            <person name="Martin F."/>
            <person name="Kauserud H."/>
        </authorList>
    </citation>
    <scope>NUCLEOTIDE SEQUENCE</scope>
    <source>
        <strain evidence="1">9284</strain>
    </source>
</reference>
<dbReference type="Proteomes" id="UP001221142">
    <property type="component" value="Unassembled WGS sequence"/>
</dbReference>
<dbReference type="AlphaFoldDB" id="A0AAD7FLL4"/>
<dbReference type="InterPro" id="IPR001130">
    <property type="entry name" value="TatD-like"/>
</dbReference>
<dbReference type="PANTHER" id="PTHR47345:SF1">
    <property type="entry name" value="CUT9-INTERACTING PROTEIN SCN1"/>
    <property type="match status" value="1"/>
</dbReference>
<dbReference type="PANTHER" id="PTHR47345">
    <property type="entry name" value="CUT9-INTERACTING PROTEIN SCN1"/>
    <property type="match status" value="1"/>
</dbReference>
<gene>
    <name evidence="1" type="ORF">FB45DRAFT_917929</name>
</gene>